<comment type="caution">
    <text evidence="3">The sequence shown here is derived from an EMBL/GenBank/DDBJ whole genome shotgun (WGS) entry which is preliminary data.</text>
</comment>
<evidence type="ECO:0000259" key="1">
    <source>
        <dbReference type="Pfam" id="PF00144"/>
    </source>
</evidence>
<dbReference type="AlphaFoldDB" id="A0A414KG26"/>
<accession>A0A414KG26</accession>
<reference evidence="4 5" key="1">
    <citation type="submission" date="2018-08" db="EMBL/GenBank/DDBJ databases">
        <title>A genome reference for cultivated species of the human gut microbiota.</title>
        <authorList>
            <person name="Zou Y."/>
            <person name="Xue W."/>
            <person name="Luo G."/>
        </authorList>
    </citation>
    <scope>NUCLEOTIDE SEQUENCE [LARGE SCALE GENOMIC DNA]</scope>
    <source>
        <strain evidence="2 5">AF25-21</strain>
        <strain evidence="3 4">AM27-32LB</strain>
    </source>
</reference>
<dbReference type="PANTHER" id="PTHR43283">
    <property type="entry name" value="BETA-LACTAMASE-RELATED"/>
    <property type="match status" value="1"/>
</dbReference>
<dbReference type="SUPFAM" id="SSF56601">
    <property type="entry name" value="beta-lactamase/transpeptidase-like"/>
    <property type="match status" value="1"/>
</dbReference>
<evidence type="ECO:0000313" key="2">
    <source>
        <dbReference type="EMBL" id="RGR49190.1"/>
    </source>
</evidence>
<keyword evidence="3" id="KW-0378">Hydrolase</keyword>
<dbReference type="InterPro" id="IPR001466">
    <property type="entry name" value="Beta-lactam-related"/>
</dbReference>
<organism evidence="3 4">
    <name type="scientific">Blautia obeum</name>
    <dbReference type="NCBI Taxonomy" id="40520"/>
    <lineage>
        <taxon>Bacteria</taxon>
        <taxon>Bacillati</taxon>
        <taxon>Bacillota</taxon>
        <taxon>Clostridia</taxon>
        <taxon>Lachnospirales</taxon>
        <taxon>Lachnospiraceae</taxon>
        <taxon>Blautia</taxon>
    </lineage>
</organism>
<dbReference type="Proteomes" id="UP000283928">
    <property type="component" value="Unassembled WGS sequence"/>
</dbReference>
<dbReference type="EMBL" id="QRUH01000006">
    <property type="protein sequence ID" value="RGR49190.1"/>
    <property type="molecule type" value="Genomic_DNA"/>
</dbReference>
<proteinExistence type="predicted"/>
<dbReference type="InterPro" id="IPR050789">
    <property type="entry name" value="Diverse_Enzym_Activities"/>
</dbReference>
<dbReference type="Pfam" id="PF00144">
    <property type="entry name" value="Beta-lactamase"/>
    <property type="match status" value="1"/>
</dbReference>
<dbReference type="InterPro" id="IPR012338">
    <property type="entry name" value="Beta-lactam/transpept-like"/>
</dbReference>
<gene>
    <name evidence="3" type="ORF">DW723_08185</name>
    <name evidence="2" type="ORF">DWY46_09470</name>
</gene>
<dbReference type="Gene3D" id="3.40.710.10">
    <property type="entry name" value="DD-peptidase/beta-lactamase superfamily"/>
    <property type="match status" value="1"/>
</dbReference>
<protein>
    <submittedName>
        <fullName evidence="3">Class A beta-lactamase-related serine hydrolase</fullName>
    </submittedName>
</protein>
<dbReference type="GO" id="GO:0016787">
    <property type="term" value="F:hydrolase activity"/>
    <property type="evidence" value="ECO:0007669"/>
    <property type="project" value="UniProtKB-KW"/>
</dbReference>
<name>A0A414KG26_9FIRM</name>
<dbReference type="PANTHER" id="PTHR43283:SF3">
    <property type="entry name" value="BETA-LACTAMASE FAMILY PROTEIN (AFU_ORTHOLOGUE AFUA_5G07500)"/>
    <property type="match status" value="1"/>
</dbReference>
<evidence type="ECO:0000313" key="5">
    <source>
        <dbReference type="Proteomes" id="UP000285839"/>
    </source>
</evidence>
<evidence type="ECO:0000313" key="4">
    <source>
        <dbReference type="Proteomes" id="UP000283928"/>
    </source>
</evidence>
<evidence type="ECO:0000313" key="3">
    <source>
        <dbReference type="EMBL" id="RHE75655.1"/>
    </source>
</evidence>
<dbReference type="Proteomes" id="UP000285839">
    <property type="component" value="Unassembled WGS sequence"/>
</dbReference>
<sequence length="379" mass="43245">MSYAKECIMNTEKINRRMQELTDSGEMAAGTLMISQNHTCIFQGKWGYMNQEKMIPVQYDTIFRIMSMTKVLTAAGVMKLYEEHKIGLDDEVVKYIPEYGNMMVCQPDGTEVKAIRELTIRDLLTHSSGIGMSMESDRKLDELSNVEDQIKDRVLRWSSVPLDFQPGTKTGYSPKANFDILAYIIEFVSGMSFEQYMKKFVFMPLEMTDTCFHLNNMQEERLMQLYKTVDGKYINVTGSELDVNRFAKIGSHYTCGSGGAYSTVMDYHKFTEMLCNEGCYNGMQILKPETVRAMYTEMAYEHPIEIPGLEWGLGVRVRKDPDKAGSHAYRGTYGWSGAFGTHMFVSPEQRLAVTFMMNRENIGGADSYIIDELEALICE</sequence>
<dbReference type="EMBL" id="QSKO01000009">
    <property type="protein sequence ID" value="RHE75655.1"/>
    <property type="molecule type" value="Genomic_DNA"/>
</dbReference>
<feature type="domain" description="Beta-lactamase-related" evidence="1">
    <location>
        <begin position="15"/>
        <end position="361"/>
    </location>
</feature>